<gene>
    <name evidence="1" type="ordered locus">STM14_0879</name>
</gene>
<evidence type="ECO:0000313" key="2">
    <source>
        <dbReference type="Proteomes" id="UP000002695"/>
    </source>
</evidence>
<dbReference type="HOGENOM" id="CLU_3398359_0_0_6"/>
<keyword evidence="2" id="KW-1185">Reference proteome</keyword>
<organism evidence="1 2">
    <name type="scientific">Salmonella typhimurium (strain 14028s / SGSC 2262)</name>
    <dbReference type="NCBI Taxonomy" id="588858"/>
    <lineage>
        <taxon>Bacteria</taxon>
        <taxon>Pseudomonadati</taxon>
        <taxon>Pseudomonadota</taxon>
        <taxon>Gammaproteobacteria</taxon>
        <taxon>Enterobacterales</taxon>
        <taxon>Enterobacteriaceae</taxon>
        <taxon>Salmonella</taxon>
    </lineage>
</organism>
<name>A0A0F6AYQ5_SALT1</name>
<protein>
    <submittedName>
        <fullName evidence="1">Uncharacterized protein</fullName>
    </submittedName>
</protein>
<reference evidence="1 2" key="1">
    <citation type="journal article" date="2010" name="J. Bacteriol.">
        <title>Short-term signatures of evolutionary change in the Salmonella enterica serovar typhimurium 14028 genome.</title>
        <authorList>
            <person name="Jarvik T."/>
            <person name="Smillie C."/>
            <person name="Groisman E.A."/>
            <person name="Ochman H."/>
        </authorList>
    </citation>
    <scope>NUCLEOTIDE SEQUENCE [LARGE SCALE GENOMIC DNA]</scope>
    <source>
        <strain evidence="2">14028s / SGSC 2262</strain>
    </source>
</reference>
<evidence type="ECO:0000313" key="1">
    <source>
        <dbReference type="EMBL" id="ACY87378.1"/>
    </source>
</evidence>
<proteinExistence type="predicted"/>
<dbReference type="EMBL" id="CP001363">
    <property type="protein sequence ID" value="ACY87378.1"/>
    <property type="molecule type" value="Genomic_DNA"/>
</dbReference>
<dbReference type="Proteomes" id="UP000002695">
    <property type="component" value="Chromosome"/>
</dbReference>
<dbReference type="KEGG" id="seo:STM14_0879"/>
<dbReference type="AlphaFoldDB" id="A0A0F6AYQ5"/>
<accession>A0A0F6AYQ5</accession>
<sequence>MQIAKRRRQRPLLHWWVVQDDSLRSPFGPSP</sequence>